<dbReference type="Pfam" id="PF02342">
    <property type="entry name" value="TerD"/>
    <property type="match status" value="1"/>
</dbReference>
<name>H5TVS1_9ACTN</name>
<proteinExistence type="inferred from homology"/>
<dbReference type="RefSeq" id="WP_005202417.1">
    <property type="nucleotide sequence ID" value="NZ_BAFC01000016.1"/>
</dbReference>
<dbReference type="eggNOG" id="COG2310">
    <property type="taxonomic scope" value="Bacteria"/>
</dbReference>
<dbReference type="PANTHER" id="PTHR32097">
    <property type="entry name" value="CAMP-BINDING PROTEIN 1-RELATED"/>
    <property type="match status" value="1"/>
</dbReference>
<protein>
    <recommendedName>
        <fullName evidence="3">TerD domain-containing protein</fullName>
    </recommendedName>
</protein>
<dbReference type="InterPro" id="IPR051324">
    <property type="entry name" value="Stress/Tellurium_Resist"/>
</dbReference>
<organism evidence="4 5">
    <name type="scientific">Gordonia sputi NBRC 100414</name>
    <dbReference type="NCBI Taxonomy" id="1089453"/>
    <lineage>
        <taxon>Bacteria</taxon>
        <taxon>Bacillati</taxon>
        <taxon>Actinomycetota</taxon>
        <taxon>Actinomycetes</taxon>
        <taxon>Mycobacteriales</taxon>
        <taxon>Gordoniaceae</taxon>
        <taxon>Gordonia</taxon>
    </lineage>
</organism>
<gene>
    <name evidence="4" type="ORF">GOSPT_016_00180</name>
</gene>
<dbReference type="Proteomes" id="UP000005845">
    <property type="component" value="Unassembled WGS sequence"/>
</dbReference>
<dbReference type="PANTHER" id="PTHR32097:SF4">
    <property type="entry name" value="GENERAL STRESS PROTEIN 16U"/>
    <property type="match status" value="1"/>
</dbReference>
<comment type="similarity">
    <text evidence="1">Belongs to the CAPAB/TerDEXZ family.</text>
</comment>
<dbReference type="Gene3D" id="2.60.60.30">
    <property type="entry name" value="sav2460 like domains"/>
    <property type="match status" value="1"/>
</dbReference>
<evidence type="ECO:0000259" key="3">
    <source>
        <dbReference type="Pfam" id="PF02342"/>
    </source>
</evidence>
<evidence type="ECO:0000256" key="2">
    <source>
        <dbReference type="SAM" id="MobiDB-lite"/>
    </source>
</evidence>
<sequence>MSLGFRVGVPGMRVRVSTRGVRASVGPRAARVHFGSGRTGVSTGLGPFYAYQSVGGRSGRTTSRRGASSRGPSAAQMTRAARTAERAAQQAERDAAIEQLRDLRRSSTSVHLDQWIPASRPAIPPPPVVNVQAALAQAEAMHLRGVGRLARAQRSAARGAAQADANAYAAAETTRLAAIHADLLSHADGWWNALSGNDEMTVLETVNAAFADNPAAGCAVGLDGTTLSIIMRQQDIDALPDQTPSVTSAGRPTLKLLNKRDRVRWWLHILASNVAATCREAFAVAPGVSRLNVVVISRFSDSRRLGVVLYGSWSRSAVEGATWRSRDDAFRIFDIGEDVECSVRTTSSGNLSTTLKPLDVDSVPALVELITSAEDTESSNALAEWDETLGNPMDISGQAPAFRDPYALITFETWFASRSSLPVAFPQPNSMPLMPMPMPTREYASESSGAAAELAAGQSVEIPETGVRQMDIVLHTSGADVDLSFLLLDSSGHVRDDRDFIFYNHHVAPDQSVRLNGKRLQESGLVESGTVHASAVRPDVARILVVATMDTASRLDFSALNAIDVTMSCSEMRWRFVPAVEKSVRAAVLAEIYRRPGTTPGEQSWKLRAVGQGWADGLSGLARDHGVDIDD</sequence>
<dbReference type="EMBL" id="BAFC01000016">
    <property type="protein sequence ID" value="GAB37579.1"/>
    <property type="molecule type" value="Genomic_DNA"/>
</dbReference>
<accession>H5TVS1</accession>
<evidence type="ECO:0000313" key="4">
    <source>
        <dbReference type="EMBL" id="GAB37579.1"/>
    </source>
</evidence>
<evidence type="ECO:0000256" key="1">
    <source>
        <dbReference type="ARBA" id="ARBA00008775"/>
    </source>
</evidence>
<feature type="region of interest" description="Disordered" evidence="2">
    <location>
        <begin position="52"/>
        <end position="93"/>
    </location>
</feature>
<evidence type="ECO:0000313" key="5">
    <source>
        <dbReference type="Proteomes" id="UP000005845"/>
    </source>
</evidence>
<keyword evidence="5" id="KW-1185">Reference proteome</keyword>
<feature type="domain" description="TerD" evidence="3">
    <location>
        <begin position="474"/>
        <end position="625"/>
    </location>
</feature>
<reference evidence="4 5" key="1">
    <citation type="submission" date="2012-02" db="EMBL/GenBank/DDBJ databases">
        <title>Whole genome shotgun sequence of Gordonia sputi NBRC 100414.</title>
        <authorList>
            <person name="Yoshida I."/>
            <person name="Hosoyama A."/>
            <person name="Tsuchikane K."/>
            <person name="Katsumata H."/>
            <person name="Yamazaki S."/>
            <person name="Fujita N."/>
        </authorList>
    </citation>
    <scope>NUCLEOTIDE SEQUENCE [LARGE SCALE GENOMIC DNA]</scope>
    <source>
        <strain evidence="4 5">NBRC 100414</strain>
    </source>
</reference>
<feature type="compositionally biased region" description="Low complexity" evidence="2">
    <location>
        <begin position="59"/>
        <end position="90"/>
    </location>
</feature>
<comment type="caution">
    <text evidence="4">The sequence shown here is derived from an EMBL/GenBank/DDBJ whole genome shotgun (WGS) entry which is preliminary data.</text>
</comment>
<dbReference type="CDD" id="cd06974">
    <property type="entry name" value="TerD_like"/>
    <property type="match status" value="1"/>
</dbReference>
<dbReference type="InterPro" id="IPR003325">
    <property type="entry name" value="TerD"/>
</dbReference>
<dbReference type="AlphaFoldDB" id="H5TVS1"/>